<organism evidence="8 9">
    <name type="scientific">Planctomicrobium piriforme</name>
    <dbReference type="NCBI Taxonomy" id="1576369"/>
    <lineage>
        <taxon>Bacteria</taxon>
        <taxon>Pseudomonadati</taxon>
        <taxon>Planctomycetota</taxon>
        <taxon>Planctomycetia</taxon>
        <taxon>Planctomycetales</taxon>
        <taxon>Planctomycetaceae</taxon>
        <taxon>Planctomicrobium</taxon>
    </lineage>
</organism>
<keyword evidence="5 7" id="KW-1133">Transmembrane helix</keyword>
<evidence type="ECO:0000256" key="1">
    <source>
        <dbReference type="ARBA" id="ARBA00004651"/>
    </source>
</evidence>
<dbReference type="OrthoDB" id="9788907at2"/>
<evidence type="ECO:0000256" key="6">
    <source>
        <dbReference type="ARBA" id="ARBA00023136"/>
    </source>
</evidence>
<feature type="transmembrane region" description="Helical" evidence="7">
    <location>
        <begin position="373"/>
        <end position="395"/>
    </location>
</feature>
<proteinExistence type="inferred from homology"/>
<dbReference type="STRING" id="1576369.SAMN05421753_101439"/>
<feature type="transmembrane region" description="Helical" evidence="7">
    <location>
        <begin position="131"/>
        <end position="153"/>
    </location>
</feature>
<dbReference type="Pfam" id="PF02417">
    <property type="entry name" value="Chromate_transp"/>
    <property type="match status" value="2"/>
</dbReference>
<sequence length="497" mass="54139">MSIRFWSLCSVDAPLIDGGHASIIVNPQFSTGLVFPPGPFLLNDTETVPAAPSPVSLREAFWTWCRVALLSFGGPAGQIAVMHRILVDEKKWIGEARFLHALNFCMLLPGPEAQQLATYIGWLMHGVRGGLMAGTLFILPGAVSILLLSVMYAEWQDATFVQAFFFGLKPAVLAIVIEAVLRIGKRVLKNRVMLAIAVCSFVGIFFFKVPFPVIIAAAGLTGLIGGKLAPQWFQVLKGHGSSQPTASEIDLVSTLPEQKATLRHSLLVSVVCLTLWFGPILLLAALLGRESVFYQEAVFFSQAAVVTFGGAYSVLAYLAQQAVERFHWLQSGEMLDGLGMAETTPGPLIMVVQFVGFMGAYRHPGPFSPLMAGVLGSIVTTWVTFVPCFYWIFLGAPYIERLRQNRLLSAALSSITAAVVGVVLNLAVWFAMHTLFRRVVKQTLGPLTLDVPDWAASDPPAALIAFFACWLTFRTNVGMVWTLAICCAMGMAFRMMM</sequence>
<feature type="transmembrane region" description="Helical" evidence="7">
    <location>
        <begin position="407"/>
        <end position="432"/>
    </location>
</feature>
<evidence type="ECO:0000256" key="2">
    <source>
        <dbReference type="ARBA" id="ARBA00005262"/>
    </source>
</evidence>
<dbReference type="PIRSF" id="PIRSF004810">
    <property type="entry name" value="ChrA"/>
    <property type="match status" value="1"/>
</dbReference>
<evidence type="ECO:0000313" key="8">
    <source>
        <dbReference type="EMBL" id="SFH61319.1"/>
    </source>
</evidence>
<dbReference type="GO" id="GO:0015109">
    <property type="term" value="F:chromate transmembrane transporter activity"/>
    <property type="evidence" value="ECO:0007669"/>
    <property type="project" value="InterPro"/>
</dbReference>
<dbReference type="PANTHER" id="PTHR33567:SF3">
    <property type="entry name" value="CHROMATE ION TRANSPORTER (EUROFUNG)"/>
    <property type="match status" value="1"/>
</dbReference>
<keyword evidence="3" id="KW-1003">Cell membrane</keyword>
<feature type="transmembrane region" description="Helical" evidence="7">
    <location>
        <begin position="159"/>
        <end position="181"/>
    </location>
</feature>
<dbReference type="GO" id="GO:0005886">
    <property type="term" value="C:plasma membrane"/>
    <property type="evidence" value="ECO:0007669"/>
    <property type="project" value="UniProtKB-SubCell"/>
</dbReference>
<dbReference type="AlphaFoldDB" id="A0A1I3BHA1"/>
<feature type="transmembrane region" description="Helical" evidence="7">
    <location>
        <begin position="266"/>
        <end position="287"/>
    </location>
</feature>
<dbReference type="InterPro" id="IPR014047">
    <property type="entry name" value="Chr_Tranpt_l_chain"/>
</dbReference>
<protein>
    <submittedName>
        <fullName evidence="8">Chromate transporter</fullName>
    </submittedName>
</protein>
<dbReference type="InterPro" id="IPR003370">
    <property type="entry name" value="Chromate_transpt"/>
</dbReference>
<feature type="transmembrane region" description="Helical" evidence="7">
    <location>
        <begin position="461"/>
        <end position="493"/>
    </location>
</feature>
<keyword evidence="9" id="KW-1185">Reference proteome</keyword>
<reference evidence="9" key="1">
    <citation type="submission" date="2016-10" db="EMBL/GenBank/DDBJ databases">
        <authorList>
            <person name="Varghese N."/>
            <person name="Submissions S."/>
        </authorList>
    </citation>
    <scope>NUCLEOTIDE SEQUENCE [LARGE SCALE GENOMIC DNA]</scope>
    <source>
        <strain evidence="9">DSM 26348</strain>
    </source>
</reference>
<keyword evidence="6 7" id="KW-0472">Membrane</keyword>
<dbReference type="NCBIfam" id="TIGR00937">
    <property type="entry name" value="2A51"/>
    <property type="match status" value="1"/>
</dbReference>
<keyword evidence="4 7" id="KW-0812">Transmembrane</keyword>
<evidence type="ECO:0000256" key="4">
    <source>
        <dbReference type="ARBA" id="ARBA00022692"/>
    </source>
</evidence>
<dbReference type="Proteomes" id="UP000199518">
    <property type="component" value="Unassembled WGS sequence"/>
</dbReference>
<gene>
    <name evidence="8" type="ORF">SAMN05421753_101439</name>
</gene>
<feature type="transmembrane region" description="Helical" evidence="7">
    <location>
        <begin position="188"/>
        <end position="207"/>
    </location>
</feature>
<comment type="similarity">
    <text evidence="2">Belongs to the chromate ion transporter (CHR) (TC 2.A.51) family.</text>
</comment>
<evidence type="ECO:0000256" key="5">
    <source>
        <dbReference type="ARBA" id="ARBA00022989"/>
    </source>
</evidence>
<comment type="subcellular location">
    <subcellularLocation>
        <location evidence="1">Cell membrane</location>
        <topology evidence="1">Multi-pass membrane protein</topology>
    </subcellularLocation>
</comment>
<evidence type="ECO:0000313" key="9">
    <source>
        <dbReference type="Proteomes" id="UP000199518"/>
    </source>
</evidence>
<evidence type="ECO:0000256" key="3">
    <source>
        <dbReference type="ARBA" id="ARBA00022475"/>
    </source>
</evidence>
<feature type="transmembrane region" description="Helical" evidence="7">
    <location>
        <begin position="299"/>
        <end position="319"/>
    </location>
</feature>
<dbReference type="EMBL" id="FOQD01000001">
    <property type="protein sequence ID" value="SFH61319.1"/>
    <property type="molecule type" value="Genomic_DNA"/>
</dbReference>
<accession>A0A1I3BHA1</accession>
<dbReference type="PANTHER" id="PTHR33567">
    <property type="entry name" value="CHROMATE ION TRANSPORTER (EUROFUNG)"/>
    <property type="match status" value="1"/>
</dbReference>
<evidence type="ECO:0000256" key="7">
    <source>
        <dbReference type="SAM" id="Phobius"/>
    </source>
</evidence>
<name>A0A1I3BHA1_9PLAN</name>